<dbReference type="Pfam" id="PF03629">
    <property type="entry name" value="SASA"/>
    <property type="match status" value="1"/>
</dbReference>
<sequence length="230" mass="25773">MIHAFLMVGQSNMAGRGIASEVEPIQNRHIKVLRNGRWLPMYVPVNNDRSFSGISLAESFADAYAKEKQVDVGLIPCADGGTCLEDWQIGGLLYDHAVMQARLAQRTSLLRGILWHQGEGDCTPERYPLYEERLTLILQGFRRNLCLPEAPILVGGLGDFLADRTEDPNLKNYVFVNQALQDLAAHNAAIGFVPADGLLPNPDNLHFCAKALREFGLRYYARFREMEERG</sequence>
<comment type="caution">
    <text evidence="3">The sequence shown here is derived from an EMBL/GenBank/DDBJ whole genome shotgun (WGS) entry which is preliminary data.</text>
</comment>
<evidence type="ECO:0000313" key="4">
    <source>
        <dbReference type="Proteomes" id="UP000886884"/>
    </source>
</evidence>
<dbReference type="EMBL" id="DVOT01000104">
    <property type="protein sequence ID" value="HIV27450.1"/>
    <property type="molecule type" value="Genomic_DNA"/>
</dbReference>
<evidence type="ECO:0000313" key="3">
    <source>
        <dbReference type="EMBL" id="HIV27450.1"/>
    </source>
</evidence>
<keyword evidence="1" id="KW-0378">Hydrolase</keyword>
<dbReference type="InterPro" id="IPR052940">
    <property type="entry name" value="Carb_Esterase_6"/>
</dbReference>
<dbReference type="Proteomes" id="UP000886884">
    <property type="component" value="Unassembled WGS sequence"/>
</dbReference>
<feature type="domain" description="Sialate O-acetylesterase" evidence="2">
    <location>
        <begin position="3"/>
        <end position="222"/>
    </location>
</feature>
<accession>A0A9D1P6L5</accession>
<dbReference type="SUPFAM" id="SSF52266">
    <property type="entry name" value="SGNH hydrolase"/>
    <property type="match status" value="1"/>
</dbReference>
<dbReference type="AlphaFoldDB" id="A0A9D1P6L5"/>
<name>A0A9D1P6L5_9FIRM</name>
<proteinExistence type="predicted"/>
<dbReference type="InterPro" id="IPR036514">
    <property type="entry name" value="SGNH_hydro_sf"/>
</dbReference>
<evidence type="ECO:0000259" key="2">
    <source>
        <dbReference type="Pfam" id="PF03629"/>
    </source>
</evidence>
<dbReference type="GO" id="GO:0016787">
    <property type="term" value="F:hydrolase activity"/>
    <property type="evidence" value="ECO:0007669"/>
    <property type="project" value="UniProtKB-KW"/>
</dbReference>
<dbReference type="PANTHER" id="PTHR31988">
    <property type="entry name" value="ESTERASE, PUTATIVE (DUF303)-RELATED"/>
    <property type="match status" value="1"/>
</dbReference>
<dbReference type="InterPro" id="IPR005181">
    <property type="entry name" value="SASA"/>
</dbReference>
<organism evidence="3 4">
    <name type="scientific">Candidatus Ornithocaccomicrobium faecavium</name>
    <dbReference type="NCBI Taxonomy" id="2840890"/>
    <lineage>
        <taxon>Bacteria</taxon>
        <taxon>Bacillati</taxon>
        <taxon>Bacillota</taxon>
        <taxon>Clostridia</taxon>
        <taxon>Candidatus Ornithocaccomicrobium</taxon>
    </lineage>
</organism>
<dbReference type="PANTHER" id="PTHR31988:SF19">
    <property type="entry name" value="9-O-ACETYL-N-ACETYLNEURAMINIC ACID DEACETYLASE-RELATED"/>
    <property type="match status" value="1"/>
</dbReference>
<protein>
    <submittedName>
        <fullName evidence="3">Sialate O-acetylesterase</fullName>
    </submittedName>
</protein>
<gene>
    <name evidence="3" type="ORF">IAA64_05745</name>
</gene>
<dbReference type="Gene3D" id="3.40.50.1110">
    <property type="entry name" value="SGNH hydrolase"/>
    <property type="match status" value="1"/>
</dbReference>
<evidence type="ECO:0000256" key="1">
    <source>
        <dbReference type="ARBA" id="ARBA00022801"/>
    </source>
</evidence>
<reference evidence="3" key="1">
    <citation type="submission" date="2020-10" db="EMBL/GenBank/DDBJ databases">
        <authorList>
            <person name="Gilroy R."/>
        </authorList>
    </citation>
    <scope>NUCLEOTIDE SEQUENCE</scope>
    <source>
        <strain evidence="3">CHK183-6373</strain>
    </source>
</reference>
<reference evidence="3" key="2">
    <citation type="journal article" date="2021" name="PeerJ">
        <title>Extensive microbial diversity within the chicken gut microbiome revealed by metagenomics and culture.</title>
        <authorList>
            <person name="Gilroy R."/>
            <person name="Ravi A."/>
            <person name="Getino M."/>
            <person name="Pursley I."/>
            <person name="Horton D.L."/>
            <person name="Alikhan N.F."/>
            <person name="Baker D."/>
            <person name="Gharbi K."/>
            <person name="Hall N."/>
            <person name="Watson M."/>
            <person name="Adriaenssens E.M."/>
            <person name="Foster-Nyarko E."/>
            <person name="Jarju S."/>
            <person name="Secka A."/>
            <person name="Antonio M."/>
            <person name="Oren A."/>
            <person name="Chaudhuri R.R."/>
            <person name="La Ragione R."/>
            <person name="Hildebrand F."/>
            <person name="Pallen M.J."/>
        </authorList>
    </citation>
    <scope>NUCLEOTIDE SEQUENCE</scope>
    <source>
        <strain evidence="3">CHK183-6373</strain>
    </source>
</reference>